<dbReference type="EMBL" id="CP036273">
    <property type="protein sequence ID" value="QDU20060.1"/>
    <property type="molecule type" value="Genomic_DNA"/>
</dbReference>
<evidence type="ECO:0000256" key="5">
    <source>
        <dbReference type="PROSITE-ProRule" id="PRU00277"/>
    </source>
</evidence>
<keyword evidence="10" id="KW-1185">Reference proteome</keyword>
<dbReference type="InterPro" id="IPR046357">
    <property type="entry name" value="PPIase_dom_sf"/>
</dbReference>
<protein>
    <recommendedName>
        <fullName evidence="6">Peptidyl-prolyl cis-trans isomerase</fullName>
        <ecNumber evidence="6">5.2.1.8</ecNumber>
    </recommendedName>
</protein>
<dbReference type="Gene3D" id="3.10.50.40">
    <property type="match status" value="1"/>
</dbReference>
<dbReference type="AlphaFoldDB" id="A0A517XRC7"/>
<evidence type="ECO:0000256" key="6">
    <source>
        <dbReference type="RuleBase" id="RU003915"/>
    </source>
</evidence>
<evidence type="ECO:0000256" key="4">
    <source>
        <dbReference type="ARBA" id="ARBA00023235"/>
    </source>
</evidence>
<dbReference type="GO" id="GO:0003755">
    <property type="term" value="F:peptidyl-prolyl cis-trans isomerase activity"/>
    <property type="evidence" value="ECO:0007669"/>
    <property type="project" value="UniProtKB-UniRule"/>
</dbReference>
<dbReference type="RefSeq" id="WP_145236979.1">
    <property type="nucleotide sequence ID" value="NZ_CP036273.1"/>
</dbReference>
<keyword evidence="7" id="KW-0732">Signal</keyword>
<gene>
    <name evidence="9" type="ORF">ETAA1_20030</name>
</gene>
<comment type="similarity">
    <text evidence="2 6">Belongs to the FKBP-type PPIase family.</text>
</comment>
<reference evidence="9 10" key="1">
    <citation type="submission" date="2019-02" db="EMBL/GenBank/DDBJ databases">
        <title>Deep-cultivation of Planctomycetes and their phenomic and genomic characterization uncovers novel biology.</title>
        <authorList>
            <person name="Wiegand S."/>
            <person name="Jogler M."/>
            <person name="Boedeker C."/>
            <person name="Pinto D."/>
            <person name="Vollmers J."/>
            <person name="Rivas-Marin E."/>
            <person name="Kohn T."/>
            <person name="Peeters S.H."/>
            <person name="Heuer A."/>
            <person name="Rast P."/>
            <person name="Oberbeckmann S."/>
            <person name="Bunk B."/>
            <person name="Jeske O."/>
            <person name="Meyerdierks A."/>
            <person name="Storesund J.E."/>
            <person name="Kallscheuer N."/>
            <person name="Luecker S."/>
            <person name="Lage O.M."/>
            <person name="Pohl T."/>
            <person name="Merkel B.J."/>
            <person name="Hornburger P."/>
            <person name="Mueller R.-W."/>
            <person name="Bruemmer F."/>
            <person name="Labrenz M."/>
            <person name="Spormann A.M."/>
            <person name="Op den Camp H."/>
            <person name="Overmann J."/>
            <person name="Amann R."/>
            <person name="Jetten M.S.M."/>
            <person name="Mascher T."/>
            <person name="Medema M.H."/>
            <person name="Devos D.P."/>
            <person name="Kaster A.-K."/>
            <person name="Ovreas L."/>
            <person name="Rohde M."/>
            <person name="Galperin M.Y."/>
            <person name="Jogler C."/>
        </authorList>
    </citation>
    <scope>NUCLEOTIDE SEQUENCE [LARGE SCALE GENOMIC DNA]</scope>
    <source>
        <strain evidence="9 10">ETA_A1</strain>
    </source>
</reference>
<dbReference type="FunFam" id="3.10.50.40:FF:000006">
    <property type="entry name" value="Peptidyl-prolyl cis-trans isomerase"/>
    <property type="match status" value="1"/>
</dbReference>
<organism evidence="9 10">
    <name type="scientific">Urbifossiella limnaea</name>
    <dbReference type="NCBI Taxonomy" id="2528023"/>
    <lineage>
        <taxon>Bacteria</taxon>
        <taxon>Pseudomonadati</taxon>
        <taxon>Planctomycetota</taxon>
        <taxon>Planctomycetia</taxon>
        <taxon>Gemmatales</taxon>
        <taxon>Gemmataceae</taxon>
        <taxon>Urbifossiella</taxon>
    </lineage>
</organism>
<dbReference type="PANTHER" id="PTHR43811:SF19">
    <property type="entry name" value="39 KDA FK506-BINDING NUCLEAR PROTEIN"/>
    <property type="match status" value="1"/>
</dbReference>
<dbReference type="Pfam" id="PF00254">
    <property type="entry name" value="FKBP_C"/>
    <property type="match status" value="1"/>
</dbReference>
<proteinExistence type="inferred from homology"/>
<keyword evidence="3 5" id="KW-0697">Rotamase</keyword>
<dbReference type="KEGG" id="uli:ETAA1_20030"/>
<dbReference type="SUPFAM" id="SSF54534">
    <property type="entry name" value="FKBP-like"/>
    <property type="match status" value="1"/>
</dbReference>
<evidence type="ECO:0000256" key="2">
    <source>
        <dbReference type="ARBA" id="ARBA00006577"/>
    </source>
</evidence>
<keyword evidence="4 5" id="KW-0413">Isomerase</keyword>
<evidence type="ECO:0000313" key="10">
    <source>
        <dbReference type="Proteomes" id="UP000319576"/>
    </source>
</evidence>
<dbReference type="EC" id="5.2.1.8" evidence="6"/>
<evidence type="ECO:0000313" key="9">
    <source>
        <dbReference type="EMBL" id="QDU20060.1"/>
    </source>
</evidence>
<dbReference type="PROSITE" id="PS50059">
    <property type="entry name" value="FKBP_PPIASE"/>
    <property type="match status" value="1"/>
</dbReference>
<sequence length="150" mass="15781" precursor="true">MRVLSAFALAAAAVVAAGAGATAQDGAKLPPRPDLKAKDWKKLPGGVEVWDAKVGKGAEAKPGDTVTIHYTGWLTDAEGTVFDSSVKRGKTAEFPLENLIKGWQVGIPGMKVGGVRRLRIPPELAYGERARGGIPANSTLVFEIELFGTK</sequence>
<evidence type="ECO:0000256" key="1">
    <source>
        <dbReference type="ARBA" id="ARBA00000971"/>
    </source>
</evidence>
<accession>A0A517XRC7</accession>
<evidence type="ECO:0000259" key="8">
    <source>
        <dbReference type="PROSITE" id="PS50059"/>
    </source>
</evidence>
<comment type="catalytic activity">
    <reaction evidence="1 5 6">
        <text>[protein]-peptidylproline (omega=180) = [protein]-peptidylproline (omega=0)</text>
        <dbReference type="Rhea" id="RHEA:16237"/>
        <dbReference type="Rhea" id="RHEA-COMP:10747"/>
        <dbReference type="Rhea" id="RHEA-COMP:10748"/>
        <dbReference type="ChEBI" id="CHEBI:83833"/>
        <dbReference type="ChEBI" id="CHEBI:83834"/>
        <dbReference type="EC" id="5.2.1.8"/>
    </reaction>
</comment>
<feature type="chain" id="PRO_5021786972" description="Peptidyl-prolyl cis-trans isomerase" evidence="7">
    <location>
        <begin position="24"/>
        <end position="150"/>
    </location>
</feature>
<evidence type="ECO:0000256" key="7">
    <source>
        <dbReference type="SAM" id="SignalP"/>
    </source>
</evidence>
<dbReference type="OrthoDB" id="280278at2"/>
<feature type="domain" description="PPIase FKBP-type" evidence="8">
    <location>
        <begin position="63"/>
        <end position="150"/>
    </location>
</feature>
<dbReference type="InterPro" id="IPR001179">
    <property type="entry name" value="PPIase_FKBP_dom"/>
</dbReference>
<evidence type="ECO:0000256" key="3">
    <source>
        <dbReference type="ARBA" id="ARBA00023110"/>
    </source>
</evidence>
<feature type="signal peptide" evidence="7">
    <location>
        <begin position="1"/>
        <end position="23"/>
    </location>
</feature>
<name>A0A517XRC7_9BACT</name>
<dbReference type="Proteomes" id="UP000319576">
    <property type="component" value="Chromosome"/>
</dbReference>
<dbReference type="PANTHER" id="PTHR43811">
    <property type="entry name" value="FKBP-TYPE PEPTIDYL-PROLYL CIS-TRANS ISOMERASE FKPA"/>
    <property type="match status" value="1"/>
</dbReference>